<dbReference type="PANTHER" id="PTHR43466">
    <property type="entry name" value="2-OXO-4-HYDROXY-4-CARBOXY-5-UREIDOIMIDAZOLINE DECARBOXYLASE-RELATED"/>
    <property type="match status" value="1"/>
</dbReference>
<dbReference type="OrthoDB" id="9970124at2759"/>
<keyword evidence="8" id="KW-0210">Decarboxylase</keyword>
<evidence type="ECO:0000256" key="8">
    <source>
        <dbReference type="ARBA" id="ARBA00022793"/>
    </source>
</evidence>
<dbReference type="Gene3D" id="1.10.3330.10">
    <property type="entry name" value="Oxo-4-hydroxy-4-carboxy-5-ureidoimidazoline decarboxylase"/>
    <property type="match status" value="1"/>
</dbReference>
<evidence type="ECO:0000256" key="5">
    <source>
        <dbReference type="ARBA" id="ARBA00005793"/>
    </source>
</evidence>
<reference evidence="14" key="1">
    <citation type="submission" date="2025-08" db="UniProtKB">
        <authorList>
            <consortium name="Ensembl"/>
        </authorList>
    </citation>
    <scope>IDENTIFICATION</scope>
</reference>
<dbReference type="GO" id="GO:0005777">
    <property type="term" value="C:peroxisome"/>
    <property type="evidence" value="ECO:0007669"/>
    <property type="project" value="UniProtKB-SubCell"/>
</dbReference>
<dbReference type="NCBIfam" id="TIGR03164">
    <property type="entry name" value="UHCUDC"/>
    <property type="match status" value="1"/>
</dbReference>
<keyword evidence="10" id="KW-0456">Lyase</keyword>
<dbReference type="FunFam" id="1.10.3330.10:FF:000001">
    <property type="entry name" value="2-oxo-4-hydroxy-4-carboxy-5-ureidoimidazoline decarboxylase"/>
    <property type="match status" value="1"/>
</dbReference>
<dbReference type="SUPFAM" id="SSF158694">
    <property type="entry name" value="UraD-Like"/>
    <property type="match status" value="1"/>
</dbReference>
<name>A0A8C5PR62_9ANUR</name>
<reference evidence="14" key="2">
    <citation type="submission" date="2025-09" db="UniProtKB">
        <authorList>
            <consortium name="Ensembl"/>
        </authorList>
    </citation>
    <scope>IDENTIFICATION</scope>
</reference>
<evidence type="ECO:0000313" key="15">
    <source>
        <dbReference type="Proteomes" id="UP000694569"/>
    </source>
</evidence>
<dbReference type="GO" id="GO:0000255">
    <property type="term" value="P:allantoin metabolic process"/>
    <property type="evidence" value="ECO:0007669"/>
    <property type="project" value="InterPro"/>
</dbReference>
<evidence type="ECO:0000256" key="3">
    <source>
        <dbReference type="ARBA" id="ARBA00004275"/>
    </source>
</evidence>
<dbReference type="Pfam" id="PF09349">
    <property type="entry name" value="OHCU_decarbox"/>
    <property type="match status" value="1"/>
</dbReference>
<evidence type="ECO:0000256" key="7">
    <source>
        <dbReference type="ARBA" id="ARBA00022631"/>
    </source>
</evidence>
<accession>A0A8C5PR62</accession>
<dbReference type="AlphaFoldDB" id="A0A8C5PR62"/>
<dbReference type="GO" id="GO:0019628">
    <property type="term" value="P:urate catabolic process"/>
    <property type="evidence" value="ECO:0007669"/>
    <property type="project" value="UniProtKB-UniPathway"/>
</dbReference>
<keyword evidence="15" id="KW-1185">Reference proteome</keyword>
<evidence type="ECO:0000259" key="13">
    <source>
        <dbReference type="Pfam" id="PF09349"/>
    </source>
</evidence>
<dbReference type="InterPro" id="IPR036778">
    <property type="entry name" value="OHCU_decarboxylase_sf"/>
</dbReference>
<dbReference type="GeneTree" id="ENSGT00390000002395"/>
<sequence length="174" mass="19832">MDLHTLNTLNYEEFFEHFGNIVEKCPLISGAVWSRRPFSSALELESSVYEFIDSLPSSGQEGILRCHPDLAGKELISRTLTQESMKEQNQAGLTSLSQSERETLTLLNSQYKLKFGFPFVICAKMSDKNKIIEALRSRIQNDRVEELGTGIAEVKKICHLRLQDIFFKTCPTRL</sequence>
<protein>
    <recommendedName>
        <fullName evidence="6">2-oxo-4-hydroxy-4-carboxy-5-ureidoimidazoline decarboxylase</fullName>
        <ecNumber evidence="6">4.1.1.97</ecNumber>
    </recommendedName>
    <alternativeName>
        <fullName evidence="12">Parahox neighbor</fullName>
    </alternativeName>
    <alternativeName>
        <fullName evidence="11">Ureidoimidazoline (2-oxo-4-hydroxy-4-carboxy-5-) decarboxylase</fullName>
    </alternativeName>
</protein>
<dbReference type="UniPathway" id="UPA00394">
    <property type="reaction ID" value="UER00652"/>
</dbReference>
<keyword evidence="7" id="KW-0659">Purine metabolism</keyword>
<comment type="function">
    <text evidence="2">Catalyzes the stereoselective decarboxylation of 2-oxo-4-hydroxy-4-carboxy-5-ureidoimidazoline (OHCU) to (S)-allantoin.</text>
</comment>
<keyword evidence="9" id="KW-0576">Peroxisome</keyword>
<evidence type="ECO:0000256" key="12">
    <source>
        <dbReference type="ARBA" id="ARBA00032116"/>
    </source>
</evidence>
<comment type="pathway">
    <text evidence="4">Purine metabolism; urate degradation; (S)-allantoin from urate: step 3/3.</text>
</comment>
<comment type="similarity">
    <text evidence="5">Belongs to the OHCU decarboxylase family.</text>
</comment>
<dbReference type="Ensembl" id="ENSLLET00000027715.1">
    <property type="protein sequence ID" value="ENSLLEP00000026678.1"/>
    <property type="gene ID" value="ENSLLEG00000016939.1"/>
</dbReference>
<dbReference type="InterPro" id="IPR017580">
    <property type="entry name" value="OHCU_decarboxylase-1"/>
</dbReference>
<evidence type="ECO:0000256" key="10">
    <source>
        <dbReference type="ARBA" id="ARBA00023239"/>
    </source>
</evidence>
<organism evidence="14 15">
    <name type="scientific">Leptobrachium leishanense</name>
    <name type="common">Leishan spiny toad</name>
    <dbReference type="NCBI Taxonomy" id="445787"/>
    <lineage>
        <taxon>Eukaryota</taxon>
        <taxon>Metazoa</taxon>
        <taxon>Chordata</taxon>
        <taxon>Craniata</taxon>
        <taxon>Vertebrata</taxon>
        <taxon>Euteleostomi</taxon>
        <taxon>Amphibia</taxon>
        <taxon>Batrachia</taxon>
        <taxon>Anura</taxon>
        <taxon>Pelobatoidea</taxon>
        <taxon>Megophryidae</taxon>
        <taxon>Leptobrachium</taxon>
    </lineage>
</organism>
<dbReference type="Proteomes" id="UP000694569">
    <property type="component" value="Unplaced"/>
</dbReference>
<evidence type="ECO:0000256" key="1">
    <source>
        <dbReference type="ARBA" id="ARBA00001163"/>
    </source>
</evidence>
<dbReference type="InterPro" id="IPR018020">
    <property type="entry name" value="OHCU_decarboxylase"/>
</dbReference>
<comment type="subcellular location">
    <subcellularLocation>
        <location evidence="3">Peroxisome</location>
    </subcellularLocation>
</comment>
<dbReference type="GO" id="GO:0051997">
    <property type="term" value="F:2-oxo-4-hydroxy-4-carboxy-5-ureidoimidazoline decarboxylase activity"/>
    <property type="evidence" value="ECO:0007669"/>
    <property type="project" value="UniProtKB-EC"/>
</dbReference>
<evidence type="ECO:0000256" key="11">
    <source>
        <dbReference type="ARBA" id="ARBA00030624"/>
    </source>
</evidence>
<dbReference type="GO" id="GO:0006144">
    <property type="term" value="P:purine nucleobase metabolic process"/>
    <property type="evidence" value="ECO:0007669"/>
    <property type="project" value="UniProtKB-KW"/>
</dbReference>
<evidence type="ECO:0000256" key="2">
    <source>
        <dbReference type="ARBA" id="ARBA00002506"/>
    </source>
</evidence>
<evidence type="ECO:0000256" key="9">
    <source>
        <dbReference type="ARBA" id="ARBA00023140"/>
    </source>
</evidence>
<proteinExistence type="inferred from homology"/>
<comment type="catalytic activity">
    <reaction evidence="1">
        <text>5-hydroxy-2-oxo-4-ureido-2,5-dihydro-1H-imidazole-5-carboxylate + H(+) = (S)-allantoin + CO2</text>
        <dbReference type="Rhea" id="RHEA:26301"/>
        <dbReference type="ChEBI" id="CHEBI:15378"/>
        <dbReference type="ChEBI" id="CHEBI:15678"/>
        <dbReference type="ChEBI" id="CHEBI:16526"/>
        <dbReference type="ChEBI" id="CHEBI:58639"/>
        <dbReference type="EC" id="4.1.1.97"/>
    </reaction>
</comment>
<evidence type="ECO:0000256" key="4">
    <source>
        <dbReference type="ARBA" id="ARBA00004754"/>
    </source>
</evidence>
<dbReference type="PANTHER" id="PTHR43466:SF1">
    <property type="entry name" value="2-OXO-4-HYDROXY-4-CARBOXY-5-UREIDOIMIDAZOLINE DECARBOXYLASE-RELATED"/>
    <property type="match status" value="1"/>
</dbReference>
<evidence type="ECO:0000256" key="6">
    <source>
        <dbReference type="ARBA" id="ARBA00012257"/>
    </source>
</evidence>
<feature type="domain" description="Oxo-4-hydroxy-4-carboxy-5-ureidoimidazoline decarboxylase" evidence="13">
    <location>
        <begin position="7"/>
        <end position="163"/>
    </location>
</feature>
<dbReference type="EC" id="4.1.1.97" evidence="6"/>
<evidence type="ECO:0000313" key="14">
    <source>
        <dbReference type="Ensembl" id="ENSLLEP00000026678.1"/>
    </source>
</evidence>